<dbReference type="GO" id="GO:0004467">
    <property type="term" value="F:long-chain fatty acid-CoA ligase activity"/>
    <property type="evidence" value="ECO:0007669"/>
    <property type="project" value="TreeGrafter"/>
</dbReference>
<dbReference type="AlphaFoldDB" id="A0A1W6N174"/>
<keyword evidence="5" id="KW-0812">Transmembrane</keyword>
<evidence type="ECO:0000313" key="9">
    <source>
        <dbReference type="Proteomes" id="UP000193978"/>
    </source>
</evidence>
<dbReference type="EMBL" id="CP019948">
    <property type="protein sequence ID" value="ARN83573.1"/>
    <property type="molecule type" value="Genomic_DNA"/>
</dbReference>
<dbReference type="InterPro" id="IPR025110">
    <property type="entry name" value="AMP-bd_C"/>
</dbReference>
<dbReference type="Gene3D" id="3.40.50.12780">
    <property type="entry name" value="N-terminal domain of ligase-like"/>
    <property type="match status" value="1"/>
</dbReference>
<evidence type="ECO:0000313" key="8">
    <source>
        <dbReference type="EMBL" id="ARN83573.1"/>
    </source>
</evidence>
<evidence type="ECO:0000259" key="7">
    <source>
        <dbReference type="Pfam" id="PF13193"/>
    </source>
</evidence>
<evidence type="ECO:0000256" key="5">
    <source>
        <dbReference type="SAM" id="Phobius"/>
    </source>
</evidence>
<keyword evidence="9" id="KW-1185">Reference proteome</keyword>
<dbReference type="GO" id="GO:0005886">
    <property type="term" value="C:plasma membrane"/>
    <property type="evidence" value="ECO:0007669"/>
    <property type="project" value="TreeGrafter"/>
</dbReference>
<keyword evidence="5" id="KW-0472">Membrane</keyword>
<feature type="domain" description="AMP-binding enzyme C-terminal" evidence="7">
    <location>
        <begin position="481"/>
        <end position="555"/>
    </location>
</feature>
<sequence>MAENAVTSRPSKSLLSPASVNRDWLRALQSVAQVDKDPNGTLSRHFDAVADARPHAPALISDQESYTFGQLAERSNRYARWAIDNDLRKGDVVALMMENRAEYVAIWLGLNRAGVVVALLSTSLTGRALEQCLRVSRSRMVIAQASLHPVCVEAAPEGGELPVLSYGAGSACRRLDAELNPYSGAALGASERREISFNDHALYIFTSGTTGLPKAAIVSHRRLLNWALWFRGCIDAKSDDRMYNCLPMFHSVGGIIAIWPVLLAGGSVVIRKRYSSSAFWREVVEFDCSLFQYIGELCRLLTLAPQDSFVEQNRLRLCVGNGLRPDVWRRFQERFNIPKIFEFYASTEGNFSLYNFESEPGSIGRIPSFLSSSHRVAIVEFDFEREEPLRLPTGRCQLCAVGTTGEAIAKIERAADGASNFEGYLDPEASERRILRNVFAEGDSWMRSGDLMRKDARGFFYFVDRIGDTFRWKGENVSTQEVAEVLLGCPNVNDVIVYGVEAPSYEGRAGMAALAVGRDFDLSVLRAIMDEQLPGYARPLFLRLTDRLDFTETFKLKKRSLMEQGFDPSKIDDPLYFVSPGEAACAPIGKELYAKIVDGRVRL</sequence>
<dbReference type="Pfam" id="PF00501">
    <property type="entry name" value="AMP-binding"/>
    <property type="match status" value="1"/>
</dbReference>
<name>A0A1W6N174_9HYPH</name>
<dbReference type="FunFam" id="3.30.300.30:FF:000002">
    <property type="entry name" value="Long-chain fatty acid transport protein 1"/>
    <property type="match status" value="1"/>
</dbReference>
<dbReference type="STRING" id="655015.B1812_10880"/>
<evidence type="ECO:0000256" key="2">
    <source>
        <dbReference type="ARBA" id="ARBA00022598"/>
    </source>
</evidence>
<comment type="similarity">
    <text evidence="1">Belongs to the ATP-dependent AMP-binding enzyme family.</text>
</comment>
<dbReference type="GO" id="GO:0044539">
    <property type="term" value="P:long-chain fatty acid import into cell"/>
    <property type="evidence" value="ECO:0007669"/>
    <property type="project" value="TreeGrafter"/>
</dbReference>
<accession>A0A1W6N174</accession>
<dbReference type="PANTHER" id="PTHR43107:SF15">
    <property type="entry name" value="FATTY ACID TRANSPORT PROTEIN 3, ISOFORM A"/>
    <property type="match status" value="1"/>
</dbReference>
<evidence type="ECO:0000256" key="1">
    <source>
        <dbReference type="ARBA" id="ARBA00006432"/>
    </source>
</evidence>
<gene>
    <name evidence="8" type="ORF">B1812_10880</name>
</gene>
<protein>
    <submittedName>
        <fullName evidence="8">Long-chain-acyl-CoA synthetase</fullName>
    </submittedName>
</protein>
<evidence type="ECO:0000256" key="3">
    <source>
        <dbReference type="ARBA" id="ARBA00022741"/>
    </source>
</evidence>
<dbReference type="PROSITE" id="PS00455">
    <property type="entry name" value="AMP_BINDING"/>
    <property type="match status" value="1"/>
</dbReference>
<dbReference type="NCBIfam" id="NF006134">
    <property type="entry name" value="PRK08279.1"/>
    <property type="match status" value="1"/>
</dbReference>
<keyword evidence="4" id="KW-0067">ATP-binding</keyword>
<dbReference type="Pfam" id="PF13193">
    <property type="entry name" value="AMP-binding_C"/>
    <property type="match status" value="1"/>
</dbReference>
<dbReference type="InterPro" id="IPR042099">
    <property type="entry name" value="ANL_N_sf"/>
</dbReference>
<dbReference type="Proteomes" id="UP000193978">
    <property type="component" value="Chromosome"/>
</dbReference>
<dbReference type="SUPFAM" id="SSF56801">
    <property type="entry name" value="Acetyl-CoA synthetase-like"/>
    <property type="match status" value="1"/>
</dbReference>
<dbReference type="Gene3D" id="3.30.300.30">
    <property type="match status" value="1"/>
</dbReference>
<dbReference type="GO" id="GO:0005324">
    <property type="term" value="F:long-chain fatty acid transmembrane transporter activity"/>
    <property type="evidence" value="ECO:0007669"/>
    <property type="project" value="TreeGrafter"/>
</dbReference>
<dbReference type="PANTHER" id="PTHR43107">
    <property type="entry name" value="LONG-CHAIN FATTY ACID TRANSPORT PROTEIN"/>
    <property type="match status" value="1"/>
</dbReference>
<proteinExistence type="inferred from homology"/>
<organism evidence="8 9">
    <name type="scientific">Methylocystis bryophila</name>
    <dbReference type="NCBI Taxonomy" id="655015"/>
    <lineage>
        <taxon>Bacteria</taxon>
        <taxon>Pseudomonadati</taxon>
        <taxon>Pseudomonadota</taxon>
        <taxon>Alphaproteobacteria</taxon>
        <taxon>Hyphomicrobiales</taxon>
        <taxon>Methylocystaceae</taxon>
        <taxon>Methylocystis</taxon>
    </lineage>
</organism>
<feature type="domain" description="AMP-dependent synthetase/ligase" evidence="6">
    <location>
        <begin position="46"/>
        <end position="366"/>
    </location>
</feature>
<dbReference type="InterPro" id="IPR020845">
    <property type="entry name" value="AMP-binding_CS"/>
</dbReference>
<keyword evidence="5" id="KW-1133">Transmembrane helix</keyword>
<keyword evidence="2" id="KW-0436">Ligase</keyword>
<dbReference type="InterPro" id="IPR045851">
    <property type="entry name" value="AMP-bd_C_sf"/>
</dbReference>
<reference evidence="8 9" key="1">
    <citation type="submission" date="2017-02" db="EMBL/GenBank/DDBJ databases">
        <authorList>
            <person name="Peterson S.W."/>
        </authorList>
    </citation>
    <scope>NUCLEOTIDE SEQUENCE [LARGE SCALE GENOMIC DNA]</scope>
    <source>
        <strain evidence="8 9">S285</strain>
    </source>
</reference>
<evidence type="ECO:0000259" key="6">
    <source>
        <dbReference type="Pfam" id="PF00501"/>
    </source>
</evidence>
<feature type="transmembrane region" description="Helical" evidence="5">
    <location>
        <begin position="248"/>
        <end position="270"/>
    </location>
</feature>
<dbReference type="GO" id="GO:0005524">
    <property type="term" value="F:ATP binding"/>
    <property type="evidence" value="ECO:0007669"/>
    <property type="project" value="UniProtKB-KW"/>
</dbReference>
<dbReference type="InterPro" id="IPR000873">
    <property type="entry name" value="AMP-dep_synth/lig_dom"/>
</dbReference>
<dbReference type="KEGG" id="mbry:B1812_10880"/>
<keyword evidence="3" id="KW-0547">Nucleotide-binding</keyword>
<evidence type="ECO:0000256" key="4">
    <source>
        <dbReference type="ARBA" id="ARBA00022840"/>
    </source>
</evidence>